<gene>
    <name evidence="4" type="ORF">LX66_2575</name>
</gene>
<sequence>MSWNADLYRDKHAFVFQYGNSLIEWLQPQAGEKILDLGCGTGELTARLAATGAQVTGLDSSASMIAGAQQRFPQAEFVVANAASFSLPEQFDAIFSNAALHWMLDKEAVAARMYQHLRPGGRLVLEMGAQGNVSSLLQALEKAMQQHGRQYRPFWYFPSVGEYTSILEKYGFRIQQAHCFDRATELADPDNAIIEWFEMFGDHFFENVPAAERRAILQQAQEILRPTHFRNGKWYADYVRLRIAAVKQ</sequence>
<accession>A0A562T656</accession>
<protein>
    <submittedName>
        <fullName evidence="4">Trans-aconitate methyltransferase</fullName>
    </submittedName>
</protein>
<evidence type="ECO:0000256" key="1">
    <source>
        <dbReference type="ARBA" id="ARBA00022603"/>
    </source>
</evidence>
<feature type="domain" description="Methyltransferase" evidence="3">
    <location>
        <begin position="34"/>
        <end position="121"/>
    </location>
</feature>
<keyword evidence="1 4" id="KW-0489">Methyltransferase</keyword>
<evidence type="ECO:0000259" key="3">
    <source>
        <dbReference type="Pfam" id="PF13649"/>
    </source>
</evidence>
<name>A0A562T656_CHIJA</name>
<proteinExistence type="predicted"/>
<evidence type="ECO:0000256" key="2">
    <source>
        <dbReference type="ARBA" id="ARBA00022679"/>
    </source>
</evidence>
<dbReference type="InterPro" id="IPR041698">
    <property type="entry name" value="Methyltransf_25"/>
</dbReference>
<dbReference type="AlphaFoldDB" id="A0A562T656"/>
<dbReference type="OrthoDB" id="9789123at2"/>
<dbReference type="SUPFAM" id="SSF53335">
    <property type="entry name" value="S-adenosyl-L-methionine-dependent methyltransferases"/>
    <property type="match status" value="1"/>
</dbReference>
<dbReference type="PANTHER" id="PTHR43861">
    <property type="entry name" value="TRANS-ACONITATE 2-METHYLTRANSFERASE-RELATED"/>
    <property type="match status" value="1"/>
</dbReference>
<dbReference type="Pfam" id="PF13649">
    <property type="entry name" value="Methyltransf_25"/>
    <property type="match status" value="1"/>
</dbReference>
<dbReference type="Gene3D" id="3.40.50.150">
    <property type="entry name" value="Vaccinia Virus protein VP39"/>
    <property type="match status" value="1"/>
</dbReference>
<evidence type="ECO:0000313" key="5">
    <source>
        <dbReference type="Proteomes" id="UP000316778"/>
    </source>
</evidence>
<dbReference type="GO" id="GO:0008168">
    <property type="term" value="F:methyltransferase activity"/>
    <property type="evidence" value="ECO:0007669"/>
    <property type="project" value="UniProtKB-KW"/>
</dbReference>
<dbReference type="CDD" id="cd02440">
    <property type="entry name" value="AdoMet_MTases"/>
    <property type="match status" value="1"/>
</dbReference>
<dbReference type="RefSeq" id="WP_145713940.1">
    <property type="nucleotide sequence ID" value="NZ_BAAAFY010000001.1"/>
</dbReference>
<keyword evidence="5" id="KW-1185">Reference proteome</keyword>
<reference evidence="4 5" key="1">
    <citation type="journal article" date="2013" name="Stand. Genomic Sci.">
        <title>Genomic Encyclopedia of Type Strains, Phase I: The one thousand microbial genomes (KMG-I) project.</title>
        <authorList>
            <person name="Kyrpides N.C."/>
            <person name="Woyke T."/>
            <person name="Eisen J.A."/>
            <person name="Garrity G."/>
            <person name="Lilburn T.G."/>
            <person name="Beck B.J."/>
            <person name="Whitman W.B."/>
            <person name="Hugenholtz P."/>
            <person name="Klenk H.P."/>
        </authorList>
    </citation>
    <scope>NUCLEOTIDE SEQUENCE [LARGE SCALE GENOMIC DNA]</scope>
    <source>
        <strain evidence="4 5">DSM 13484</strain>
    </source>
</reference>
<dbReference type="InterPro" id="IPR029063">
    <property type="entry name" value="SAM-dependent_MTases_sf"/>
</dbReference>
<keyword evidence="2 4" id="KW-0808">Transferase</keyword>
<dbReference type="Proteomes" id="UP000316778">
    <property type="component" value="Unassembled WGS sequence"/>
</dbReference>
<dbReference type="PANTHER" id="PTHR43861:SF1">
    <property type="entry name" value="TRANS-ACONITATE 2-METHYLTRANSFERASE"/>
    <property type="match status" value="1"/>
</dbReference>
<comment type="caution">
    <text evidence="4">The sequence shown here is derived from an EMBL/GenBank/DDBJ whole genome shotgun (WGS) entry which is preliminary data.</text>
</comment>
<evidence type="ECO:0000313" key="4">
    <source>
        <dbReference type="EMBL" id="TWI88490.1"/>
    </source>
</evidence>
<organism evidence="4 5">
    <name type="scientific">Chitinophaga japonensis</name>
    <name type="common">Flexibacter japonensis</name>
    <dbReference type="NCBI Taxonomy" id="104662"/>
    <lineage>
        <taxon>Bacteria</taxon>
        <taxon>Pseudomonadati</taxon>
        <taxon>Bacteroidota</taxon>
        <taxon>Chitinophagia</taxon>
        <taxon>Chitinophagales</taxon>
        <taxon>Chitinophagaceae</taxon>
        <taxon>Chitinophaga</taxon>
    </lineage>
</organism>
<dbReference type="GO" id="GO:0032259">
    <property type="term" value="P:methylation"/>
    <property type="evidence" value="ECO:0007669"/>
    <property type="project" value="UniProtKB-KW"/>
</dbReference>
<dbReference type="EMBL" id="VLLG01000003">
    <property type="protein sequence ID" value="TWI88490.1"/>
    <property type="molecule type" value="Genomic_DNA"/>
</dbReference>